<dbReference type="InterPro" id="IPR045122">
    <property type="entry name" value="Csc1-like"/>
</dbReference>
<evidence type="ECO:0000256" key="2">
    <source>
        <dbReference type="SAM" id="MobiDB-lite"/>
    </source>
</evidence>
<accession>A0A0V0QQG2</accession>
<feature type="region of interest" description="Disordered" evidence="2">
    <location>
        <begin position="440"/>
        <end position="464"/>
    </location>
</feature>
<evidence type="ECO:0000256" key="1">
    <source>
        <dbReference type="SAM" id="Coils"/>
    </source>
</evidence>
<name>A0A0V0QQG2_PSEPJ</name>
<dbReference type="GO" id="GO:0005227">
    <property type="term" value="F:calcium-activated cation channel activity"/>
    <property type="evidence" value="ECO:0007669"/>
    <property type="project" value="InterPro"/>
</dbReference>
<sequence>MIWQNNVSNKENQIQKLYNQQQNGGSTSEFSVQNVIEQLKNQYLAIAVSLLITFLNSISYFIIIFLTNSEKQWTRTLYNISAIKKLAFVQFMISALITFIIDLLVLSPEESKFSKIFGSGGLIYNQNFVLIMNSIIPFLNELIDIPWIYRNWERKYLVNLVDKGYPILYTQTELNNIFEEPEFDIVKRYSDCLQSMYLCAFYSPILPVGMIWSILGIFLHYWIDKYNLLRRRVIKYNMSSDLSREMIEMLEFVLIIYCTGNLIFWIFILEDQEDKSCSIWSILGVVVGVLHAALPMEKVSEFLCKVKNAPFNEQSYQEVELDFLTDYARENPATKKTATESFLKKIEQMKEKEYQQKKQEYMQKQFQKFNEQLQNKNSNRDLQILQINNINKNIIKSRKMFELMNIDPDAYSYDILNSENNYKNSDTSISQRIKPPKLYNKQKNQSQDSGQVQEQSLIGPKTIHKNQRSISFKDDYIQMTNEGTNYGDQKYNSLNTTLYQNDVTIIDDLYYMNKYEEYQENEENELQKNKEQKEISKNSAQKEKIYKKYIGSQDPEQVLDNILEPNQENYMKLFGFKFKYFCLNCKNQFGPIQVFLRFENPNPGDFKIFYSRKNNAPNMFSSDGEITNQIFKIQTGNTKEIFTNDYIFFSMYCLQDNNLVIKFNFSSGQKKYSLDQNFMKSKLKQDNEVNYSQHDITSVATSAQKFKNILNSMSQLQLQSEYERIQKKRRKNHKSNMIKQNKEQIILHQTLVDENEENFKSTCYMQLLKQQQYDLNREKEIVVQKKKQEISDLKTQEIINKVQVKEIIKDFNKYQKLKYIKLTKKNIYAAYWLSILKTAILAKKIRDAFVLQKQRMKVIRDMIFVLKGPFIRYKRRSHKLGFDPEHRSLHYVNSGLQLQANFYKGKIIAQVENQLVNFMQDYREQGLIFNKMGNYYKTIVMVQNFWKNYMTKVKNYKKIFCKEFEKAFYVLYPKIIGFNSKDTTKQQELLKMYSRYDVKDKISESFFRNKVAQYRQQMKGYLEFKRSFTKLELLQIFSTSAFVFRPEEEQSFQQRLQRGSIDVQVQQMKKMQEKLHQKDQENSENQQDNKSNQFQDYQEAINRAQKILQAYKNKEEPKSEFSIIQPRLFKVIEILDIEKGIIEATNYLKEVNNEIKEEIYIISEKIQQQKEEEAKRQAEILEQQQLKEKNQKGEQKKKKRKKQ</sequence>
<dbReference type="PANTHER" id="PTHR13018:SF83">
    <property type="entry name" value="RRM DOMAIN-CONTAINING PROTEIN"/>
    <property type="match status" value="1"/>
</dbReference>
<keyword evidence="3" id="KW-1133">Transmembrane helix</keyword>
<keyword evidence="5" id="KW-1185">Reference proteome</keyword>
<dbReference type="Proteomes" id="UP000054937">
    <property type="component" value="Unassembled WGS sequence"/>
</dbReference>
<protein>
    <submittedName>
        <fullName evidence="4">Uncharacterized protein</fullName>
    </submittedName>
</protein>
<feature type="coiled-coil region" evidence="1">
    <location>
        <begin position="512"/>
        <end position="543"/>
    </location>
</feature>
<dbReference type="GO" id="GO:0005886">
    <property type="term" value="C:plasma membrane"/>
    <property type="evidence" value="ECO:0007669"/>
    <property type="project" value="TreeGrafter"/>
</dbReference>
<feature type="transmembrane region" description="Helical" evidence="3">
    <location>
        <begin position="128"/>
        <end position="149"/>
    </location>
</feature>
<feature type="transmembrane region" description="Helical" evidence="3">
    <location>
        <begin position="249"/>
        <end position="269"/>
    </location>
</feature>
<feature type="region of interest" description="Disordered" evidence="2">
    <location>
        <begin position="1072"/>
        <end position="1092"/>
    </location>
</feature>
<keyword evidence="3" id="KW-0812">Transmembrane</keyword>
<dbReference type="OrthoDB" id="286234at2759"/>
<keyword evidence="1" id="KW-0175">Coiled coil</keyword>
<gene>
    <name evidence="4" type="ORF">PPERSA_04336</name>
</gene>
<proteinExistence type="predicted"/>
<reference evidence="4 5" key="1">
    <citation type="journal article" date="2015" name="Sci. Rep.">
        <title>Genome of the facultative scuticociliatosis pathogen Pseudocohnilembus persalinus provides insight into its virulence through horizontal gene transfer.</title>
        <authorList>
            <person name="Xiong J."/>
            <person name="Wang G."/>
            <person name="Cheng J."/>
            <person name="Tian M."/>
            <person name="Pan X."/>
            <person name="Warren A."/>
            <person name="Jiang C."/>
            <person name="Yuan D."/>
            <person name="Miao W."/>
        </authorList>
    </citation>
    <scope>NUCLEOTIDE SEQUENCE [LARGE SCALE GENOMIC DNA]</scope>
    <source>
        <strain evidence="4">36N120E</strain>
    </source>
</reference>
<feature type="transmembrane region" description="Helical" evidence="3">
    <location>
        <begin position="43"/>
        <end position="66"/>
    </location>
</feature>
<feature type="compositionally biased region" description="Basic and acidic residues" evidence="2">
    <location>
        <begin position="1072"/>
        <end position="1081"/>
    </location>
</feature>
<feature type="transmembrane region" description="Helical" evidence="3">
    <location>
        <begin position="197"/>
        <end position="223"/>
    </location>
</feature>
<evidence type="ECO:0000313" key="4">
    <source>
        <dbReference type="EMBL" id="KRX04521.1"/>
    </source>
</evidence>
<feature type="compositionally biased region" description="Polar residues" evidence="2">
    <location>
        <begin position="441"/>
        <end position="456"/>
    </location>
</feature>
<feature type="transmembrane region" description="Helical" evidence="3">
    <location>
        <begin position="276"/>
        <end position="294"/>
    </location>
</feature>
<feature type="compositionally biased region" description="Polar residues" evidence="2">
    <location>
        <begin position="1083"/>
        <end position="1092"/>
    </location>
</feature>
<keyword evidence="3" id="KW-0472">Membrane</keyword>
<comment type="caution">
    <text evidence="4">The sequence shown here is derived from an EMBL/GenBank/DDBJ whole genome shotgun (WGS) entry which is preliminary data.</text>
</comment>
<feature type="transmembrane region" description="Helical" evidence="3">
    <location>
        <begin position="86"/>
        <end position="108"/>
    </location>
</feature>
<dbReference type="AlphaFoldDB" id="A0A0V0QQG2"/>
<dbReference type="InParanoid" id="A0A0V0QQG2"/>
<feature type="compositionally biased region" description="Basic and acidic residues" evidence="2">
    <location>
        <begin position="1183"/>
        <end position="1194"/>
    </location>
</feature>
<dbReference type="EMBL" id="LDAU01000114">
    <property type="protein sequence ID" value="KRX04521.1"/>
    <property type="molecule type" value="Genomic_DNA"/>
</dbReference>
<dbReference type="PANTHER" id="PTHR13018">
    <property type="entry name" value="PROBABLE MEMBRANE PROTEIN DUF221-RELATED"/>
    <property type="match status" value="1"/>
</dbReference>
<dbReference type="OMA" id="EVANWED"/>
<evidence type="ECO:0000256" key="3">
    <source>
        <dbReference type="SAM" id="Phobius"/>
    </source>
</evidence>
<evidence type="ECO:0000313" key="5">
    <source>
        <dbReference type="Proteomes" id="UP000054937"/>
    </source>
</evidence>
<feature type="region of interest" description="Disordered" evidence="2">
    <location>
        <begin position="1183"/>
        <end position="1203"/>
    </location>
</feature>
<organism evidence="4 5">
    <name type="scientific">Pseudocohnilembus persalinus</name>
    <name type="common">Ciliate</name>
    <dbReference type="NCBI Taxonomy" id="266149"/>
    <lineage>
        <taxon>Eukaryota</taxon>
        <taxon>Sar</taxon>
        <taxon>Alveolata</taxon>
        <taxon>Ciliophora</taxon>
        <taxon>Intramacronucleata</taxon>
        <taxon>Oligohymenophorea</taxon>
        <taxon>Scuticociliatia</taxon>
        <taxon>Philasterida</taxon>
        <taxon>Pseudocohnilembidae</taxon>
        <taxon>Pseudocohnilembus</taxon>
    </lineage>
</organism>